<accession>A0A1H7WDE4</accession>
<evidence type="ECO:0000313" key="3">
    <source>
        <dbReference type="Proteomes" id="UP000199421"/>
    </source>
</evidence>
<dbReference type="Proteomes" id="UP000199421">
    <property type="component" value="Unassembled WGS sequence"/>
</dbReference>
<dbReference type="AlphaFoldDB" id="A0A1H7WDE4"/>
<gene>
    <name evidence="2" type="ORF">SAMN05661044_04510</name>
</gene>
<organism evidence="2 3">
    <name type="scientific">Olivibacter domesticus</name>
    <name type="common">Pseudosphingobacterium domesticum</name>
    <dbReference type="NCBI Taxonomy" id="407022"/>
    <lineage>
        <taxon>Bacteria</taxon>
        <taxon>Pseudomonadati</taxon>
        <taxon>Bacteroidota</taxon>
        <taxon>Sphingobacteriia</taxon>
        <taxon>Sphingobacteriales</taxon>
        <taxon>Sphingobacteriaceae</taxon>
        <taxon>Olivibacter</taxon>
    </lineage>
</organism>
<reference evidence="3" key="1">
    <citation type="submission" date="2016-10" db="EMBL/GenBank/DDBJ databases">
        <authorList>
            <person name="Varghese N."/>
            <person name="Submissions S."/>
        </authorList>
    </citation>
    <scope>NUCLEOTIDE SEQUENCE [LARGE SCALE GENOMIC DNA]</scope>
    <source>
        <strain evidence="3">DSM 18733</strain>
    </source>
</reference>
<protein>
    <submittedName>
        <fullName evidence="2">Acyltransferase</fullName>
    </submittedName>
</protein>
<dbReference type="OrthoDB" id="1113830at2"/>
<feature type="domain" description="Putative acyltransferase ACT14924-like acyltransferase" evidence="1">
    <location>
        <begin position="15"/>
        <end position="271"/>
    </location>
</feature>
<dbReference type="EMBL" id="FOAF01000008">
    <property type="protein sequence ID" value="SEM19089.1"/>
    <property type="molecule type" value="Genomic_DNA"/>
</dbReference>
<keyword evidence="2" id="KW-0012">Acyltransferase</keyword>
<keyword evidence="3" id="KW-1185">Reference proteome</keyword>
<name>A0A1H7WDE4_OLID1</name>
<dbReference type="InterPro" id="IPR045746">
    <property type="entry name" value="ACT14924-like_Acyltransf_dom"/>
</dbReference>
<keyword evidence="2" id="KW-0808">Transferase</keyword>
<sequence length="276" mass="31469">MDLDSKEKYIDIKKVISGKNKTLAKWMPGFVMRYIKRIAHEDDINEIMNAIGHLHGLDFVRGGLDQLDTKVIVKGIEYVPPTGGCILAANHPLGGLDGIAFLKAVGMVRSDMKFLVNDVLLNIENFHPLFLPVNKHGSNPRKFMKLIDEAYASEEATLVFPAGLVSRKLSRGIIADLEWRKSFISKAIKYKRDVIPVHIGGRNSNFFYNLSKIRNMLGIRANVEMFYLADEMFNQRGKSITVTFHKPIPYTTFDDSKTQQQWADYVRARVYETEKK</sequence>
<evidence type="ECO:0000313" key="2">
    <source>
        <dbReference type="EMBL" id="SEM19089.1"/>
    </source>
</evidence>
<evidence type="ECO:0000259" key="1">
    <source>
        <dbReference type="Pfam" id="PF19576"/>
    </source>
</evidence>
<proteinExistence type="predicted"/>
<dbReference type="SUPFAM" id="SSF69593">
    <property type="entry name" value="Glycerol-3-phosphate (1)-acyltransferase"/>
    <property type="match status" value="1"/>
</dbReference>
<dbReference type="GO" id="GO:0016746">
    <property type="term" value="F:acyltransferase activity"/>
    <property type="evidence" value="ECO:0007669"/>
    <property type="project" value="UniProtKB-KW"/>
</dbReference>
<dbReference type="Pfam" id="PF19576">
    <property type="entry name" value="Acyltransf_2"/>
    <property type="match status" value="1"/>
</dbReference>
<dbReference type="STRING" id="407022.SAMN05661044_04510"/>